<dbReference type="GO" id="GO:0035515">
    <property type="term" value="F:oxidative RNA demethylase activity"/>
    <property type="evidence" value="ECO:0000318"/>
    <property type="project" value="GO_Central"/>
</dbReference>
<reference evidence="10" key="2">
    <citation type="submission" date="2025-08" db="UniProtKB">
        <authorList>
            <consortium name="RefSeq"/>
        </authorList>
    </citation>
    <scope>IDENTIFICATION</scope>
    <source>
        <tissue evidence="10">Leaf</tissue>
    </source>
</reference>
<keyword evidence="3" id="KW-0223">Dioxygenase</keyword>
<comment type="cofactor">
    <cofactor evidence="6">
        <name>Fe(2+)</name>
        <dbReference type="ChEBI" id="CHEBI:29033"/>
    </cofactor>
    <text evidence="6">Binds 1 Fe(2+) ion per subunit.</text>
</comment>
<keyword evidence="5 6" id="KW-0408">Iron</keyword>
<feature type="compositionally biased region" description="Gly residues" evidence="7">
    <location>
        <begin position="17"/>
        <end position="29"/>
    </location>
</feature>
<evidence type="ECO:0000313" key="10">
    <source>
        <dbReference type="RefSeq" id="XP_021865568.1"/>
    </source>
</evidence>
<protein>
    <recommendedName>
        <fullName evidence="8">Fe2OG dioxygenase domain-containing protein</fullName>
    </recommendedName>
</protein>
<dbReference type="PROSITE" id="PS51471">
    <property type="entry name" value="FE2OG_OXY"/>
    <property type="match status" value="1"/>
</dbReference>
<feature type="binding site" evidence="6">
    <location>
        <position position="417"/>
    </location>
    <ligand>
        <name>Fe cation</name>
        <dbReference type="ChEBI" id="CHEBI:24875"/>
        <note>catalytic</note>
    </ligand>
</feature>
<dbReference type="GO" id="GO:0005737">
    <property type="term" value="C:cytoplasm"/>
    <property type="evidence" value="ECO:0000318"/>
    <property type="project" value="GO_Central"/>
</dbReference>
<dbReference type="InterPro" id="IPR004574">
    <property type="entry name" value="Alkb"/>
</dbReference>
<evidence type="ECO:0000256" key="2">
    <source>
        <dbReference type="ARBA" id="ARBA00022723"/>
    </source>
</evidence>
<dbReference type="KEGG" id="soe:110804297"/>
<evidence type="ECO:0000256" key="4">
    <source>
        <dbReference type="ARBA" id="ARBA00023002"/>
    </source>
</evidence>
<keyword evidence="2 6" id="KW-0479">Metal-binding</keyword>
<dbReference type="GeneID" id="110804297"/>
<dbReference type="InterPro" id="IPR037151">
    <property type="entry name" value="AlkB-like_sf"/>
</dbReference>
<evidence type="ECO:0000256" key="6">
    <source>
        <dbReference type="PIRSR" id="PIRSR604574-2"/>
    </source>
</evidence>
<evidence type="ECO:0000256" key="3">
    <source>
        <dbReference type="ARBA" id="ARBA00022964"/>
    </source>
</evidence>
<keyword evidence="9" id="KW-1185">Reference proteome</keyword>
<feature type="region of interest" description="Disordered" evidence="7">
    <location>
        <begin position="1"/>
        <end position="182"/>
    </location>
</feature>
<feature type="compositionally biased region" description="Polar residues" evidence="7">
    <location>
        <begin position="38"/>
        <end position="58"/>
    </location>
</feature>
<dbReference type="RefSeq" id="XP_021865568.1">
    <property type="nucleotide sequence ID" value="XM_022009876.2"/>
</dbReference>
<feature type="domain" description="Fe2OG dioxygenase" evidence="8">
    <location>
        <begin position="399"/>
        <end position="510"/>
    </location>
</feature>
<feature type="binding site" evidence="6">
    <location>
        <position position="477"/>
    </location>
    <ligand>
        <name>Fe cation</name>
        <dbReference type="ChEBI" id="CHEBI:24875"/>
        <note>catalytic</note>
    </ligand>
</feature>
<sequence length="510" mass="55656">MNRNGSSSRGRGRGRGRGQGQGQGQGQGRGAQVWQKVTGDSSLHLQTPIQDASSNERMSGSLDRKPYSSRQVKGHNSDGVVSVKYENVTPVGHHSQQQGSSTFRGGGSLDRKPHGSRQVKGHNSDGVVSQDNDNGTSASRQNQQRGSSSFGGESFGGREKQWRTSSKASSTAGNSSHDKQLGSTFVEEKVPINLGCSFMGSVDHLTGVSCLSLESAAENRNFSGANIVTSTENELDHEKNEHPNSSTVVEVFDICPLKSGYVALKPSLIVMNREKRNEKKNYQGIILRSGMVHLKSYFSTSEQAKILKICRNHGMGPAGFYQPGFREGGKLHLKMMCFGEFWDPETSKYGEVRPIDQAKPPSVPQEFQLLISRIIKDSHSLIAEQTGVKNVEDVLPPVKPDICLVNYYAPSGRLGLHQDKDEGRESLGKGIPIVSFSIGDTAEFLYGDQVDVEKANKINLESGDVLVFGGKSRHIFHGVSRILKDTAPASLLQETNFRPGRLNLTFRQNL</sequence>
<evidence type="ECO:0000313" key="9">
    <source>
        <dbReference type="Proteomes" id="UP000813463"/>
    </source>
</evidence>
<keyword evidence="4" id="KW-0560">Oxidoreductase</keyword>
<gene>
    <name evidence="10" type="primary">LOC110804297</name>
</gene>
<dbReference type="OrthoDB" id="6614653at2759"/>
<dbReference type="Pfam" id="PF13532">
    <property type="entry name" value="2OG-FeII_Oxy_2"/>
    <property type="match status" value="1"/>
</dbReference>
<dbReference type="PANTHER" id="PTHR16557">
    <property type="entry name" value="ALKYLATED DNA REPAIR PROTEIN ALKB-RELATED"/>
    <property type="match status" value="1"/>
</dbReference>
<proteinExistence type="inferred from homology"/>
<dbReference type="InterPro" id="IPR005123">
    <property type="entry name" value="Oxoglu/Fe-dep_dioxygenase_dom"/>
</dbReference>
<feature type="compositionally biased region" description="Low complexity" evidence="7">
    <location>
        <begin position="164"/>
        <end position="175"/>
    </location>
</feature>
<evidence type="ECO:0000259" key="8">
    <source>
        <dbReference type="PROSITE" id="PS51471"/>
    </source>
</evidence>
<accession>A0A9R0KCA1</accession>
<dbReference type="GO" id="GO:0035513">
    <property type="term" value="P:oxidative RNA demethylation"/>
    <property type="evidence" value="ECO:0000318"/>
    <property type="project" value="GO_Central"/>
</dbReference>
<dbReference type="GO" id="GO:0008198">
    <property type="term" value="F:ferrous iron binding"/>
    <property type="evidence" value="ECO:0000318"/>
    <property type="project" value="GO_Central"/>
</dbReference>
<feature type="compositionally biased region" description="Polar residues" evidence="7">
    <location>
        <begin position="126"/>
        <end position="144"/>
    </location>
</feature>
<reference evidence="9" key="1">
    <citation type="journal article" date="2021" name="Nat. Commun.">
        <title>Genomic analyses provide insights into spinach domestication and the genetic basis of agronomic traits.</title>
        <authorList>
            <person name="Cai X."/>
            <person name="Sun X."/>
            <person name="Xu C."/>
            <person name="Sun H."/>
            <person name="Wang X."/>
            <person name="Ge C."/>
            <person name="Zhang Z."/>
            <person name="Wang Q."/>
            <person name="Fei Z."/>
            <person name="Jiao C."/>
            <person name="Wang Q."/>
        </authorList>
    </citation>
    <scope>NUCLEOTIDE SEQUENCE [LARGE SCALE GENOMIC DNA]</scope>
    <source>
        <strain evidence="9">cv. Varoflay</strain>
    </source>
</reference>
<dbReference type="Proteomes" id="UP000813463">
    <property type="component" value="Chromosome 1"/>
</dbReference>
<evidence type="ECO:0000256" key="7">
    <source>
        <dbReference type="SAM" id="MobiDB-lite"/>
    </source>
</evidence>
<comment type="similarity">
    <text evidence="1">Belongs to the alkB family.</text>
</comment>
<dbReference type="InterPro" id="IPR027450">
    <property type="entry name" value="AlkB-like"/>
</dbReference>
<organism evidence="9 10">
    <name type="scientific">Spinacia oleracea</name>
    <name type="common">Spinach</name>
    <dbReference type="NCBI Taxonomy" id="3562"/>
    <lineage>
        <taxon>Eukaryota</taxon>
        <taxon>Viridiplantae</taxon>
        <taxon>Streptophyta</taxon>
        <taxon>Embryophyta</taxon>
        <taxon>Tracheophyta</taxon>
        <taxon>Spermatophyta</taxon>
        <taxon>Magnoliopsida</taxon>
        <taxon>eudicotyledons</taxon>
        <taxon>Gunneridae</taxon>
        <taxon>Pentapetalae</taxon>
        <taxon>Caryophyllales</taxon>
        <taxon>Chenopodiaceae</taxon>
        <taxon>Chenopodioideae</taxon>
        <taxon>Anserineae</taxon>
        <taxon>Spinacia</taxon>
    </lineage>
</organism>
<feature type="binding site" evidence="6">
    <location>
        <position position="419"/>
    </location>
    <ligand>
        <name>Fe cation</name>
        <dbReference type="ChEBI" id="CHEBI:24875"/>
        <note>catalytic</note>
    </ligand>
</feature>
<dbReference type="AlphaFoldDB" id="A0A9R0KCA1"/>
<dbReference type="GO" id="GO:0035516">
    <property type="term" value="F:broad specificity oxidative DNA demethylase activity"/>
    <property type="evidence" value="ECO:0000318"/>
    <property type="project" value="GO_Central"/>
</dbReference>
<dbReference type="PANTHER" id="PTHR16557:SF2">
    <property type="entry name" value="NUCLEIC ACID DIOXYGENASE ALKBH1"/>
    <property type="match status" value="1"/>
</dbReference>
<evidence type="ECO:0000256" key="5">
    <source>
        <dbReference type="ARBA" id="ARBA00023004"/>
    </source>
</evidence>
<feature type="compositionally biased region" description="Polar residues" evidence="7">
    <location>
        <begin position="94"/>
        <end position="103"/>
    </location>
</feature>
<dbReference type="Gene3D" id="2.60.120.590">
    <property type="entry name" value="Alpha-ketoglutarate-dependent dioxygenase AlkB-like"/>
    <property type="match status" value="1"/>
</dbReference>
<name>A0A9R0KCA1_SPIOL</name>
<dbReference type="SUPFAM" id="SSF51197">
    <property type="entry name" value="Clavaminate synthase-like"/>
    <property type="match status" value="1"/>
</dbReference>
<evidence type="ECO:0000256" key="1">
    <source>
        <dbReference type="ARBA" id="ARBA00007879"/>
    </source>
</evidence>